<dbReference type="InterPro" id="IPR021361">
    <property type="entry name" value="Tad2-like_dom"/>
</dbReference>
<reference evidence="2" key="1">
    <citation type="journal article" date="2014" name="Front. Microbiol.">
        <title>High frequency of phylogenetically diverse reductive dehalogenase-homologous genes in deep subseafloor sedimentary metagenomes.</title>
        <authorList>
            <person name="Kawai M."/>
            <person name="Futagami T."/>
            <person name="Toyoda A."/>
            <person name="Takaki Y."/>
            <person name="Nishi S."/>
            <person name="Hori S."/>
            <person name="Arai W."/>
            <person name="Tsubouchi T."/>
            <person name="Morono Y."/>
            <person name="Uchiyama I."/>
            <person name="Ito T."/>
            <person name="Fujiyama A."/>
            <person name="Inagaki F."/>
            <person name="Takami H."/>
        </authorList>
    </citation>
    <scope>NUCLEOTIDE SEQUENCE</scope>
    <source>
        <strain evidence="2">Expedition CK06-06</strain>
    </source>
</reference>
<feature type="domain" description="Thoeris anti-defense 2-like" evidence="1">
    <location>
        <begin position="3"/>
        <end position="59"/>
    </location>
</feature>
<sequence length="74" mass="9092">MADFLKAVEWMKKGKKVRRKIWADKIMYWYLADPKDMHTDIKGYQGAHREDKEVDYFTPDLFQGKDWMIYKEKK</sequence>
<comment type="caution">
    <text evidence="2">The sequence shown here is derived from an EMBL/GenBank/DDBJ whole genome shotgun (WGS) entry which is preliminary data.</text>
</comment>
<name>X0W9V0_9ZZZZ</name>
<organism evidence="2">
    <name type="scientific">marine sediment metagenome</name>
    <dbReference type="NCBI Taxonomy" id="412755"/>
    <lineage>
        <taxon>unclassified sequences</taxon>
        <taxon>metagenomes</taxon>
        <taxon>ecological metagenomes</taxon>
    </lineage>
</organism>
<gene>
    <name evidence="2" type="ORF">S01H1_50284</name>
</gene>
<dbReference type="AlphaFoldDB" id="X0W9V0"/>
<evidence type="ECO:0000259" key="1">
    <source>
        <dbReference type="Pfam" id="PF11195"/>
    </source>
</evidence>
<protein>
    <recommendedName>
        <fullName evidence="1">Thoeris anti-defense 2-like domain-containing protein</fullName>
    </recommendedName>
</protein>
<accession>X0W9V0</accession>
<evidence type="ECO:0000313" key="2">
    <source>
        <dbReference type="EMBL" id="GAG27729.1"/>
    </source>
</evidence>
<proteinExistence type="predicted"/>
<dbReference type="EMBL" id="BARS01032396">
    <property type="protein sequence ID" value="GAG27729.1"/>
    <property type="molecule type" value="Genomic_DNA"/>
</dbReference>
<dbReference type="Pfam" id="PF11195">
    <property type="entry name" value="Tad2-like"/>
    <property type="match status" value="1"/>
</dbReference>